<keyword evidence="1" id="KW-1133">Transmembrane helix</keyword>
<organism evidence="2 3">
    <name type="scientific">Terfezia boudieri ATCC MYA-4762</name>
    <dbReference type="NCBI Taxonomy" id="1051890"/>
    <lineage>
        <taxon>Eukaryota</taxon>
        <taxon>Fungi</taxon>
        <taxon>Dikarya</taxon>
        <taxon>Ascomycota</taxon>
        <taxon>Pezizomycotina</taxon>
        <taxon>Pezizomycetes</taxon>
        <taxon>Pezizales</taxon>
        <taxon>Pezizaceae</taxon>
        <taxon>Terfezia</taxon>
    </lineage>
</organism>
<keyword evidence="1" id="KW-0812">Transmembrane</keyword>
<protein>
    <submittedName>
        <fullName evidence="2">Uncharacterized protein</fullName>
    </submittedName>
</protein>
<sequence>MQVHQIRNHSGTRSSNVCTFHTSADFHSCSVLAFPPVTSHLVLSISFPVFLYYCHKTFPSYSSRHHVASDFAFGAHSWKPDHILS</sequence>
<evidence type="ECO:0000313" key="3">
    <source>
        <dbReference type="Proteomes" id="UP000267821"/>
    </source>
</evidence>
<dbReference type="AlphaFoldDB" id="A0A3N4LC54"/>
<dbReference type="InParanoid" id="A0A3N4LC54"/>
<proteinExistence type="predicted"/>
<feature type="transmembrane region" description="Helical" evidence="1">
    <location>
        <begin position="33"/>
        <end position="54"/>
    </location>
</feature>
<keyword evidence="1" id="KW-0472">Membrane</keyword>
<keyword evidence="3" id="KW-1185">Reference proteome</keyword>
<dbReference type="Proteomes" id="UP000267821">
    <property type="component" value="Unassembled WGS sequence"/>
</dbReference>
<evidence type="ECO:0000313" key="2">
    <source>
        <dbReference type="EMBL" id="RPB20457.1"/>
    </source>
</evidence>
<name>A0A3N4LC54_9PEZI</name>
<gene>
    <name evidence="2" type="ORF">L211DRAFT_520251</name>
</gene>
<evidence type="ECO:0000256" key="1">
    <source>
        <dbReference type="SAM" id="Phobius"/>
    </source>
</evidence>
<dbReference type="EMBL" id="ML121571">
    <property type="protein sequence ID" value="RPB20457.1"/>
    <property type="molecule type" value="Genomic_DNA"/>
</dbReference>
<reference evidence="2 3" key="1">
    <citation type="journal article" date="2018" name="Nat. Ecol. Evol.">
        <title>Pezizomycetes genomes reveal the molecular basis of ectomycorrhizal truffle lifestyle.</title>
        <authorList>
            <person name="Murat C."/>
            <person name="Payen T."/>
            <person name="Noel B."/>
            <person name="Kuo A."/>
            <person name="Morin E."/>
            <person name="Chen J."/>
            <person name="Kohler A."/>
            <person name="Krizsan K."/>
            <person name="Balestrini R."/>
            <person name="Da Silva C."/>
            <person name="Montanini B."/>
            <person name="Hainaut M."/>
            <person name="Levati E."/>
            <person name="Barry K.W."/>
            <person name="Belfiori B."/>
            <person name="Cichocki N."/>
            <person name="Clum A."/>
            <person name="Dockter R.B."/>
            <person name="Fauchery L."/>
            <person name="Guy J."/>
            <person name="Iotti M."/>
            <person name="Le Tacon F."/>
            <person name="Lindquist E.A."/>
            <person name="Lipzen A."/>
            <person name="Malagnac F."/>
            <person name="Mello A."/>
            <person name="Molinier V."/>
            <person name="Miyauchi S."/>
            <person name="Poulain J."/>
            <person name="Riccioni C."/>
            <person name="Rubini A."/>
            <person name="Sitrit Y."/>
            <person name="Splivallo R."/>
            <person name="Traeger S."/>
            <person name="Wang M."/>
            <person name="Zifcakova L."/>
            <person name="Wipf D."/>
            <person name="Zambonelli A."/>
            <person name="Paolocci F."/>
            <person name="Nowrousian M."/>
            <person name="Ottonello S."/>
            <person name="Baldrian P."/>
            <person name="Spatafora J.W."/>
            <person name="Henrissat B."/>
            <person name="Nagy L.G."/>
            <person name="Aury J.M."/>
            <person name="Wincker P."/>
            <person name="Grigoriev I.V."/>
            <person name="Bonfante P."/>
            <person name="Martin F.M."/>
        </authorList>
    </citation>
    <scope>NUCLEOTIDE SEQUENCE [LARGE SCALE GENOMIC DNA]</scope>
    <source>
        <strain evidence="2 3">ATCC MYA-4762</strain>
    </source>
</reference>
<accession>A0A3N4LC54</accession>